<feature type="compositionally biased region" description="Low complexity" evidence="1">
    <location>
        <begin position="75"/>
        <end position="89"/>
    </location>
</feature>
<organism evidence="2 3">
    <name type="scientific">Prymnesium parvum</name>
    <name type="common">Toxic golden alga</name>
    <dbReference type="NCBI Taxonomy" id="97485"/>
    <lineage>
        <taxon>Eukaryota</taxon>
        <taxon>Haptista</taxon>
        <taxon>Haptophyta</taxon>
        <taxon>Prymnesiophyceae</taxon>
        <taxon>Prymnesiales</taxon>
        <taxon>Prymnesiaceae</taxon>
        <taxon>Prymnesium</taxon>
    </lineage>
</organism>
<accession>A0AB34JSL1</accession>
<reference evidence="2 3" key="1">
    <citation type="journal article" date="2024" name="Science">
        <title>Giant polyketide synthase enzymes in the biosynthesis of giant marine polyether toxins.</title>
        <authorList>
            <person name="Fallon T.R."/>
            <person name="Shende V.V."/>
            <person name="Wierzbicki I.H."/>
            <person name="Pendleton A.L."/>
            <person name="Watervoot N.F."/>
            <person name="Auber R.P."/>
            <person name="Gonzalez D.J."/>
            <person name="Wisecaver J.H."/>
            <person name="Moore B.S."/>
        </authorList>
    </citation>
    <scope>NUCLEOTIDE SEQUENCE [LARGE SCALE GENOMIC DNA]</scope>
    <source>
        <strain evidence="2 3">12B1</strain>
    </source>
</reference>
<feature type="region of interest" description="Disordered" evidence="1">
    <location>
        <begin position="72"/>
        <end position="91"/>
    </location>
</feature>
<protein>
    <submittedName>
        <fullName evidence="2">Uncharacterized protein</fullName>
    </submittedName>
</protein>
<comment type="caution">
    <text evidence="2">The sequence shown here is derived from an EMBL/GenBank/DDBJ whole genome shotgun (WGS) entry which is preliminary data.</text>
</comment>
<keyword evidence="3" id="KW-1185">Reference proteome</keyword>
<dbReference type="Proteomes" id="UP001515480">
    <property type="component" value="Unassembled WGS sequence"/>
</dbReference>
<gene>
    <name evidence="2" type="ORF">AB1Y20_018520</name>
</gene>
<dbReference type="AlphaFoldDB" id="A0AB34JSL1"/>
<evidence type="ECO:0000256" key="1">
    <source>
        <dbReference type="SAM" id="MobiDB-lite"/>
    </source>
</evidence>
<proteinExistence type="predicted"/>
<evidence type="ECO:0000313" key="2">
    <source>
        <dbReference type="EMBL" id="KAL1523584.1"/>
    </source>
</evidence>
<dbReference type="EMBL" id="JBGBPQ010000005">
    <property type="protein sequence ID" value="KAL1523584.1"/>
    <property type="molecule type" value="Genomic_DNA"/>
</dbReference>
<sequence length="135" mass="14763">MGRTYGVLDPRLTENARRAVQRQADYASSRRTPSVRNHSAYAAQNVGDESVQCLANGIAAYLTQQRRIQTTTEFSAPTSAPSRADAADAPEQRALVASTANEMDDFLSSLSSCPRAHMALVRARSFDPRSRFDPS</sequence>
<name>A0AB34JSL1_PRYPA</name>
<evidence type="ECO:0000313" key="3">
    <source>
        <dbReference type="Proteomes" id="UP001515480"/>
    </source>
</evidence>